<gene>
    <name evidence="1" type="ORF">JHW45_11150</name>
</gene>
<evidence type="ECO:0000313" key="2">
    <source>
        <dbReference type="Proteomes" id="UP001218412"/>
    </source>
</evidence>
<dbReference type="EMBL" id="CP067134">
    <property type="protein sequence ID" value="WCR12581.1"/>
    <property type="molecule type" value="Genomic_DNA"/>
</dbReference>
<evidence type="ECO:0000313" key="1">
    <source>
        <dbReference type="EMBL" id="WCR12581.1"/>
    </source>
</evidence>
<dbReference type="Proteomes" id="UP001218412">
    <property type="component" value="Chromosome"/>
</dbReference>
<keyword evidence="2" id="KW-1185">Reference proteome</keyword>
<proteinExistence type="predicted"/>
<dbReference type="Pfam" id="PF24752">
    <property type="entry name" value="DUF7697"/>
    <property type="match status" value="1"/>
</dbReference>
<protein>
    <submittedName>
        <fullName evidence="1">Uncharacterized protein</fullName>
    </submittedName>
</protein>
<accession>A0ABY7T050</accession>
<name>A0ABY7T050_9RHOB</name>
<dbReference type="InterPro" id="IPR056114">
    <property type="entry name" value="DUF7697"/>
</dbReference>
<organism evidence="1 2">
    <name type="scientific">Paracoccus stylophorae</name>
    <dbReference type="NCBI Taxonomy" id="659350"/>
    <lineage>
        <taxon>Bacteria</taxon>
        <taxon>Pseudomonadati</taxon>
        <taxon>Pseudomonadota</taxon>
        <taxon>Alphaproteobacteria</taxon>
        <taxon>Rhodobacterales</taxon>
        <taxon>Paracoccaceae</taxon>
        <taxon>Paracoccus</taxon>
    </lineage>
</organism>
<sequence length="80" mass="8455">MNRPETPEGWQVWDLVGRLGGQLRVLPGAVIGWDMSAALVLAGALGVPPLAMAELLPVIEAVMVTKLNEQMDHSHGGKTG</sequence>
<reference evidence="1 2" key="1">
    <citation type="submission" date="2021-01" db="EMBL/GenBank/DDBJ databases">
        <title>Biogeographic distribution of Paracoccus.</title>
        <authorList>
            <person name="Hollensteiner J."/>
            <person name="Leineberger J."/>
            <person name="Brinkhoff T."/>
            <person name="Daniel R."/>
        </authorList>
    </citation>
    <scope>NUCLEOTIDE SEQUENCE [LARGE SCALE GENOMIC DNA]</scope>
    <source>
        <strain evidence="1 2">LMG25392</strain>
    </source>
</reference>